<comment type="caution">
    <text evidence="7">The sequence shown here is derived from an EMBL/GenBank/DDBJ whole genome shotgun (WGS) entry which is preliminary data.</text>
</comment>
<name>A0ABX0ZK07_9ACTN</name>
<dbReference type="PANTHER" id="PTHR36115:SF6">
    <property type="entry name" value="PROLINE-RICH ANTIGEN HOMOLOG"/>
    <property type="match status" value="1"/>
</dbReference>
<evidence type="ECO:0000256" key="3">
    <source>
        <dbReference type="ARBA" id="ARBA00022692"/>
    </source>
</evidence>
<keyword evidence="4" id="KW-1133">Transmembrane helix</keyword>
<dbReference type="Pfam" id="PF06271">
    <property type="entry name" value="RDD"/>
    <property type="match status" value="1"/>
</dbReference>
<organism evidence="7 8">
    <name type="scientific">Actinacidiphila epipremni</name>
    <dbReference type="NCBI Taxonomy" id="2053013"/>
    <lineage>
        <taxon>Bacteria</taxon>
        <taxon>Bacillati</taxon>
        <taxon>Actinomycetota</taxon>
        <taxon>Actinomycetes</taxon>
        <taxon>Kitasatosporales</taxon>
        <taxon>Streptomycetaceae</taxon>
        <taxon>Actinacidiphila</taxon>
    </lineage>
</organism>
<keyword evidence="8" id="KW-1185">Reference proteome</keyword>
<keyword evidence="2" id="KW-1003">Cell membrane</keyword>
<evidence type="ECO:0000313" key="8">
    <source>
        <dbReference type="Proteomes" id="UP000734511"/>
    </source>
</evidence>
<evidence type="ECO:0000259" key="6">
    <source>
        <dbReference type="Pfam" id="PF06271"/>
    </source>
</evidence>
<evidence type="ECO:0000313" key="7">
    <source>
        <dbReference type="EMBL" id="NJP42792.1"/>
    </source>
</evidence>
<dbReference type="RefSeq" id="WP_167981622.1">
    <property type="nucleotide sequence ID" value="NZ_JAATEJ010000002.1"/>
</dbReference>
<keyword evidence="5" id="KW-0472">Membrane</keyword>
<feature type="domain" description="RDD" evidence="6">
    <location>
        <begin position="31"/>
        <end position="151"/>
    </location>
</feature>
<gene>
    <name evidence="7" type="ORF">HCN08_05105</name>
</gene>
<protein>
    <submittedName>
        <fullName evidence="7">RDD family protein</fullName>
    </submittedName>
</protein>
<keyword evidence="3" id="KW-0812">Transmembrane</keyword>
<reference evidence="7 8" key="1">
    <citation type="submission" date="2020-03" db="EMBL/GenBank/DDBJ databases">
        <title>WGS of actinomycetes isolated from Thailand.</title>
        <authorList>
            <person name="Thawai C."/>
        </authorList>
    </citation>
    <scope>NUCLEOTIDE SEQUENCE [LARGE SCALE GENOMIC DNA]</scope>
    <source>
        <strain evidence="7 8">PRB2-1</strain>
    </source>
</reference>
<dbReference type="PANTHER" id="PTHR36115">
    <property type="entry name" value="PROLINE-RICH ANTIGEN HOMOLOG-RELATED"/>
    <property type="match status" value="1"/>
</dbReference>
<dbReference type="Proteomes" id="UP000734511">
    <property type="component" value="Unassembled WGS sequence"/>
</dbReference>
<proteinExistence type="predicted"/>
<dbReference type="InterPro" id="IPR010432">
    <property type="entry name" value="RDD"/>
</dbReference>
<evidence type="ECO:0000256" key="1">
    <source>
        <dbReference type="ARBA" id="ARBA00004651"/>
    </source>
</evidence>
<evidence type="ECO:0000256" key="4">
    <source>
        <dbReference type="ARBA" id="ARBA00022989"/>
    </source>
</evidence>
<evidence type="ECO:0000256" key="5">
    <source>
        <dbReference type="ARBA" id="ARBA00023136"/>
    </source>
</evidence>
<evidence type="ECO:0000256" key="2">
    <source>
        <dbReference type="ARBA" id="ARBA00022475"/>
    </source>
</evidence>
<sequence length="167" mass="18187">MTDTSDVPGYAVEIEAAAFRPADRFERRQLARWVQRVGSGVIDQAVIAAPSWVPYATMAEGDARTDALQAGSAGTLVLAILVGLWEGRTGRSPGKALFGLQLVDRRDGGLLGPARGIGRRWLHLLDLLSCYLGFLWPLWDEQRQTFADKAVNAVVLTGQRRRAPTAS</sequence>
<dbReference type="InterPro" id="IPR051791">
    <property type="entry name" value="Pra-immunoreactive"/>
</dbReference>
<comment type="subcellular location">
    <subcellularLocation>
        <location evidence="1">Cell membrane</location>
        <topology evidence="1">Multi-pass membrane protein</topology>
    </subcellularLocation>
</comment>
<dbReference type="EMBL" id="JAATEJ010000002">
    <property type="protein sequence ID" value="NJP42792.1"/>
    <property type="molecule type" value="Genomic_DNA"/>
</dbReference>
<accession>A0ABX0ZK07</accession>